<keyword evidence="4 7" id="KW-0472">Membrane</keyword>
<dbReference type="GO" id="GO:0016020">
    <property type="term" value="C:membrane"/>
    <property type="evidence" value="ECO:0007669"/>
    <property type="project" value="UniProtKB-SubCell"/>
</dbReference>
<feature type="domain" description="Ig-like" evidence="8">
    <location>
        <begin position="242"/>
        <end position="337"/>
    </location>
</feature>
<dbReference type="PANTHER" id="PTHR45889:SF8">
    <property type="entry name" value="IG-LIKE DOMAIN-CONTAINING PROTEIN"/>
    <property type="match status" value="1"/>
</dbReference>
<keyword evidence="5" id="KW-1015">Disulfide bond</keyword>
<reference evidence="9" key="1">
    <citation type="submission" date="2022-08" db="UniProtKB">
        <authorList>
            <consortium name="EnsemblMetazoa"/>
        </authorList>
    </citation>
    <scope>IDENTIFICATION</scope>
    <source>
        <strain evidence="9">05x7-T-G4-1.051#20</strain>
    </source>
</reference>
<dbReference type="Pfam" id="PF13927">
    <property type="entry name" value="Ig_3"/>
    <property type="match status" value="4"/>
</dbReference>
<dbReference type="PANTHER" id="PTHR45889">
    <property type="entry name" value="IG-LIKE DOMAIN-CONTAINING PROTEIN"/>
    <property type="match status" value="1"/>
</dbReference>
<dbReference type="SMART" id="SM00409">
    <property type="entry name" value="IG"/>
    <property type="match status" value="12"/>
</dbReference>
<keyword evidence="10" id="KW-1185">Reference proteome</keyword>
<evidence type="ECO:0000313" key="10">
    <source>
        <dbReference type="Proteomes" id="UP000005408"/>
    </source>
</evidence>
<proteinExistence type="predicted"/>
<dbReference type="InterPro" id="IPR003598">
    <property type="entry name" value="Ig_sub2"/>
</dbReference>
<feature type="region of interest" description="Disordered" evidence="6">
    <location>
        <begin position="741"/>
        <end position="762"/>
    </location>
</feature>
<name>A0A8W8LFT5_MAGGI</name>
<dbReference type="EnsemblMetazoa" id="G27857.1">
    <property type="protein sequence ID" value="G27857.1:cds"/>
    <property type="gene ID" value="G27857"/>
</dbReference>
<dbReference type="InterPro" id="IPR013106">
    <property type="entry name" value="Ig_V-set"/>
</dbReference>
<dbReference type="Gene3D" id="2.60.40.10">
    <property type="entry name" value="Immunoglobulins"/>
    <property type="match status" value="12"/>
</dbReference>
<dbReference type="InterPro" id="IPR036179">
    <property type="entry name" value="Ig-like_dom_sf"/>
</dbReference>
<feature type="domain" description="Ig-like" evidence="8">
    <location>
        <begin position="497"/>
        <end position="600"/>
    </location>
</feature>
<dbReference type="SMART" id="SM00406">
    <property type="entry name" value="IGv"/>
    <property type="match status" value="7"/>
</dbReference>
<evidence type="ECO:0000256" key="1">
    <source>
        <dbReference type="ARBA" id="ARBA00004167"/>
    </source>
</evidence>
<evidence type="ECO:0000259" key="8">
    <source>
        <dbReference type="PROSITE" id="PS50835"/>
    </source>
</evidence>
<dbReference type="SUPFAM" id="SSF48726">
    <property type="entry name" value="Immunoglobulin"/>
    <property type="match status" value="4"/>
</dbReference>
<feature type="domain" description="Ig-like" evidence="8">
    <location>
        <begin position="829"/>
        <end position="978"/>
    </location>
</feature>
<feature type="domain" description="Ig-like" evidence="8">
    <location>
        <begin position="989"/>
        <end position="1097"/>
    </location>
</feature>
<feature type="domain" description="Ig-like" evidence="8">
    <location>
        <begin position="1444"/>
        <end position="1552"/>
    </location>
</feature>
<dbReference type="InterPro" id="IPR013783">
    <property type="entry name" value="Ig-like_fold"/>
</dbReference>
<protein>
    <recommendedName>
        <fullName evidence="8">Ig-like domain-containing protein</fullName>
    </recommendedName>
</protein>
<feature type="domain" description="Ig-like" evidence="8">
    <location>
        <begin position="608"/>
        <end position="701"/>
    </location>
</feature>
<evidence type="ECO:0000256" key="4">
    <source>
        <dbReference type="ARBA" id="ARBA00023136"/>
    </source>
</evidence>
<dbReference type="Pfam" id="PF08205">
    <property type="entry name" value="C2-set_2"/>
    <property type="match status" value="1"/>
</dbReference>
<keyword evidence="3 7" id="KW-1133">Transmembrane helix</keyword>
<dbReference type="CDD" id="cd00096">
    <property type="entry name" value="Ig"/>
    <property type="match status" value="4"/>
</dbReference>
<dbReference type="SMART" id="SM00408">
    <property type="entry name" value="IGc2"/>
    <property type="match status" value="4"/>
</dbReference>
<evidence type="ECO:0000313" key="9">
    <source>
        <dbReference type="EnsemblMetazoa" id="G27857.1:cds"/>
    </source>
</evidence>
<dbReference type="InterPro" id="IPR003599">
    <property type="entry name" value="Ig_sub"/>
</dbReference>
<dbReference type="InterPro" id="IPR007110">
    <property type="entry name" value="Ig-like_dom"/>
</dbReference>
<dbReference type="InterPro" id="IPR013162">
    <property type="entry name" value="CD80_C2-set"/>
</dbReference>
<feature type="domain" description="Ig-like" evidence="8">
    <location>
        <begin position="1560"/>
        <end position="1655"/>
    </location>
</feature>
<feature type="domain" description="Ig-like" evidence="8">
    <location>
        <begin position="1702"/>
        <end position="1815"/>
    </location>
</feature>
<dbReference type="PROSITE" id="PS50835">
    <property type="entry name" value="IG_LIKE"/>
    <property type="match status" value="10"/>
</dbReference>
<evidence type="ECO:0000256" key="2">
    <source>
        <dbReference type="ARBA" id="ARBA00022692"/>
    </source>
</evidence>
<evidence type="ECO:0000256" key="7">
    <source>
        <dbReference type="SAM" id="Phobius"/>
    </source>
</evidence>
<sequence>MAASVDLTFNYTLGPDDSIYDGFIVLQAKKTGTSDYENVATFSPPGSGNNFFTTTESAMILKDRSELINVTALGLDTFCVVMRVLDVRCSDEKEYRFSVSFLNSNTGPQTKTAFTNLYVKAPAEQPYDIPDPVSRHIVENMILTLTCNANVGKPPGKIKWWRYRDQIDAPVLVAESSEIPAVQPGVCVYNVTFSIQPVVTRDDDQSVWRCSVDNELLTGSPDQEKPNLETAKINVFYKVGIPKITKTPDTPNSQYSVGSSVTLTCRAEGNPSPSTNIDKNINKYVWTFKANPGDNATELSSNNGVLSLNNLQKTDTGTYTCTAFNGFNGKTFNSSFNEQLQIGGSFESLVEVSAITTARLSASVDLSFNYTVGPSDSVYSGFIVWQAKKSGTSGFENIATFSPSGGGNNSFTTTESAMNLKNRAELLNITPIGFNSFRAVMRVLKVHCLDEKEYQSSVTFFNLNTGPQTITAVTYLTVQVLYYGYFFAPAEQPYDIPDQVPSNIEESTNFTLSCTANVGKPPGNIKWWRYRDQADAPVLVAESSEIPAQPGVCVYNVTFSIQPVVTRDDDQSVWRCSVDNELLTGSPDQDKPNQETARISVFYKVGVPNITKYPNVLNSQYSVAHSVNLTCVAQGNPSPSTNNGINRYVWTFKTNPGDIETELSSTNGVLNLNNLQETDTGTYTCTAFNGFNGKYFNSSINEELHVVNTTTTSSLTTAEWSTENSVIHDQKEEVTTTVPNTTTHFASPAGPAGNSDTERQKTNDDGLSMGAIVVLMVNILIIVTVILVMLKVWYTKLQRTPASRVEKTTSDFSVFMDENNKPLSFHRNPMIMTNQVFYILLSTWCQKGGDCGTVQTSALLNATVGSSVDLTCTYTLDPADSVYSGFIVWQAKKSGSADYENIAIFSPPGEGNNSFTTTDSAMIFKDRAELLDVTSIGSDAYHAVMRVLEVQCLDEKEYQCSVTFVSTSTGPQTKTAVTSLTVQGPAEQPYNILAPNLSNIEENMKINLSCTANVGKPPGKIKWWRYRDQVNAPLLMGESSEIPAVQPGVCVYNMTFSIQPVVTKDDDQSVWRCSVDNELLTGSPDQDKPHQETARITVFYKVVDKHPDISNSQYSVGSSVNLTCVAQGNPSPSTNNDINKYKWTFQTISGHNMTELSSNNGVLSLNNLQETDTGTYTCTAFNGFNGKTFNISITDELYIANPTNHAGGDCGTVQTPASVTATIGSSVDLTCTYTVDSGESVYSGFIVWQAKTSGTSYYENIATFSPPGGGSDSFTTTESAMNLKDRAELLNVTSIGSDTYRVVMRVLEVQCLDEKEYQCSVTFLSTITGPQTKTAVTSLTVQGGDCGTVRTSTSITATKGSSVDLTCTYTLDPGDSVYGGFIVWQAKTAGTSVYENIATFSPPGEGSNSFTTSESAMNLKDRAELLNTKTAVTSLTVQAPAERPYDVPVPEPSNIEENMKINLSCTANVGKPPGKIKWWRYRDQINAPFLVAESSEIPAVQPGVCAYNVTFSIQPLVTKDDDQSVWRCSVDNKLLTSFPDQDKPNQETARINVFYKVGVPKITKGPDTPNSQYSVGSSVTLTCVANGNSSPSTIIDKNINKYVWTFKANPGDNATELSSNNGVLSLNNLQQTDTGTYRCTAFNGFNGKVFNNSFEQGLKIVYRSATSASTEVSTEQIVTKDQQGGGHNGTVHTSASIKTTVGSSVDLTCQYTLGPDDSVYSGFIAWQAKISGSREYENIATFSPIGGGRNFFTTSASAMNLKHRSELLDITSTGPNTFRVVLRVKAVQHLDDKEYRCSVTFISPSTGPRTETAVTSLTVQENHVTGRTKRHVSRGINRKKFHLFGNPRIFHSKAKIARSSNLWHP</sequence>
<feature type="transmembrane region" description="Helical" evidence="7">
    <location>
        <begin position="769"/>
        <end position="794"/>
    </location>
</feature>
<keyword evidence="2 7" id="KW-0812">Transmembrane</keyword>
<evidence type="ECO:0000256" key="6">
    <source>
        <dbReference type="SAM" id="MobiDB-lite"/>
    </source>
</evidence>
<feature type="domain" description="Ig-like" evidence="8">
    <location>
        <begin position="126"/>
        <end position="229"/>
    </location>
</feature>
<dbReference type="Proteomes" id="UP000005408">
    <property type="component" value="Unassembled WGS sequence"/>
</dbReference>
<feature type="domain" description="Ig-like" evidence="8">
    <location>
        <begin position="1107"/>
        <end position="1194"/>
    </location>
</feature>
<evidence type="ECO:0000256" key="5">
    <source>
        <dbReference type="ARBA" id="ARBA00023157"/>
    </source>
</evidence>
<accession>A0A8W8LFT5</accession>
<organism evidence="9 10">
    <name type="scientific">Magallana gigas</name>
    <name type="common">Pacific oyster</name>
    <name type="synonym">Crassostrea gigas</name>
    <dbReference type="NCBI Taxonomy" id="29159"/>
    <lineage>
        <taxon>Eukaryota</taxon>
        <taxon>Metazoa</taxon>
        <taxon>Spiralia</taxon>
        <taxon>Lophotrochozoa</taxon>
        <taxon>Mollusca</taxon>
        <taxon>Bivalvia</taxon>
        <taxon>Autobranchia</taxon>
        <taxon>Pteriomorphia</taxon>
        <taxon>Ostreida</taxon>
        <taxon>Ostreoidea</taxon>
        <taxon>Ostreidae</taxon>
        <taxon>Magallana</taxon>
    </lineage>
</organism>
<comment type="subcellular location">
    <subcellularLocation>
        <location evidence="1">Membrane</location>
        <topology evidence="1">Single-pass membrane protein</topology>
    </subcellularLocation>
</comment>
<evidence type="ECO:0000256" key="3">
    <source>
        <dbReference type="ARBA" id="ARBA00022989"/>
    </source>
</evidence>